<comment type="similarity">
    <text evidence="10">Belongs to the DHHC palmitoyltransferase family.</text>
</comment>
<evidence type="ECO:0000256" key="8">
    <source>
        <dbReference type="ARBA" id="ARBA00023315"/>
    </source>
</evidence>
<feature type="compositionally biased region" description="Basic and acidic residues" evidence="11">
    <location>
        <begin position="370"/>
        <end position="399"/>
    </location>
</feature>
<dbReference type="EC" id="2.3.1.225" evidence="10"/>
<feature type="transmembrane region" description="Helical" evidence="10">
    <location>
        <begin position="243"/>
        <end position="266"/>
    </location>
</feature>
<accession>A0A2S5BDR7</accession>
<evidence type="ECO:0000313" key="13">
    <source>
        <dbReference type="EMBL" id="POY74907.1"/>
    </source>
</evidence>
<protein>
    <recommendedName>
        <fullName evidence="10">Palmitoyltransferase</fullName>
        <ecNumber evidence="10">2.3.1.225</ecNumber>
    </recommendedName>
</protein>
<keyword evidence="5 10" id="KW-0472">Membrane</keyword>
<dbReference type="AlphaFoldDB" id="A0A2S5BDR7"/>
<keyword evidence="8 10" id="KW-0012">Acyltransferase</keyword>
<keyword evidence="2 10" id="KW-0808">Transferase</keyword>
<keyword evidence="14" id="KW-1185">Reference proteome</keyword>
<dbReference type="InterPro" id="IPR039859">
    <property type="entry name" value="PFA4/ZDH16/20/ERF2-like"/>
</dbReference>
<organism evidence="13 14">
    <name type="scientific">Rhodotorula taiwanensis</name>
    <dbReference type="NCBI Taxonomy" id="741276"/>
    <lineage>
        <taxon>Eukaryota</taxon>
        <taxon>Fungi</taxon>
        <taxon>Dikarya</taxon>
        <taxon>Basidiomycota</taxon>
        <taxon>Pucciniomycotina</taxon>
        <taxon>Microbotryomycetes</taxon>
        <taxon>Sporidiobolales</taxon>
        <taxon>Sporidiobolaceae</taxon>
        <taxon>Rhodotorula</taxon>
    </lineage>
</organism>
<comment type="subcellular location">
    <subcellularLocation>
        <location evidence="1">Membrane</location>
        <topology evidence="1">Multi-pass membrane protein</topology>
    </subcellularLocation>
</comment>
<evidence type="ECO:0000256" key="7">
    <source>
        <dbReference type="ARBA" id="ARBA00023288"/>
    </source>
</evidence>
<comment type="domain">
    <text evidence="10">The DHHC domain is required for palmitoyltransferase activity.</text>
</comment>
<dbReference type="STRING" id="741276.A0A2S5BDR7"/>
<dbReference type="PANTHER" id="PTHR22883:SF488">
    <property type="entry name" value="PALMITOYLTRANSFERASE"/>
    <property type="match status" value="1"/>
</dbReference>
<feature type="compositionally biased region" description="Polar residues" evidence="11">
    <location>
        <begin position="18"/>
        <end position="31"/>
    </location>
</feature>
<feature type="domain" description="Palmitoyltransferase DHHC" evidence="12">
    <location>
        <begin position="197"/>
        <end position="318"/>
    </location>
</feature>
<evidence type="ECO:0000256" key="10">
    <source>
        <dbReference type="RuleBase" id="RU079119"/>
    </source>
</evidence>
<proteinExistence type="inferred from homology"/>
<evidence type="ECO:0000256" key="6">
    <source>
        <dbReference type="ARBA" id="ARBA00023139"/>
    </source>
</evidence>
<feature type="transmembrane region" description="Helical" evidence="10">
    <location>
        <begin position="127"/>
        <end position="148"/>
    </location>
</feature>
<dbReference type="OrthoDB" id="9909019at2759"/>
<dbReference type="EMBL" id="PJQD01000020">
    <property type="protein sequence ID" value="POY74907.1"/>
    <property type="molecule type" value="Genomic_DNA"/>
</dbReference>
<dbReference type="GO" id="GO:0016020">
    <property type="term" value="C:membrane"/>
    <property type="evidence" value="ECO:0007669"/>
    <property type="project" value="UniProtKB-SubCell"/>
</dbReference>
<evidence type="ECO:0000259" key="12">
    <source>
        <dbReference type="Pfam" id="PF01529"/>
    </source>
</evidence>
<keyword evidence="7" id="KW-0449">Lipoprotein</keyword>
<dbReference type="PANTHER" id="PTHR22883">
    <property type="entry name" value="ZINC FINGER DHHC DOMAIN CONTAINING PROTEIN"/>
    <property type="match status" value="1"/>
</dbReference>
<feature type="compositionally biased region" description="Basic and acidic residues" evidence="11">
    <location>
        <begin position="38"/>
        <end position="64"/>
    </location>
</feature>
<keyword evidence="4 10" id="KW-1133">Transmembrane helix</keyword>
<feature type="transmembrane region" description="Helical" evidence="10">
    <location>
        <begin position="92"/>
        <end position="112"/>
    </location>
</feature>
<gene>
    <name evidence="13" type="ORF">BMF94_1883</name>
</gene>
<evidence type="ECO:0000256" key="4">
    <source>
        <dbReference type="ARBA" id="ARBA00022989"/>
    </source>
</evidence>
<evidence type="ECO:0000256" key="11">
    <source>
        <dbReference type="SAM" id="MobiDB-lite"/>
    </source>
</evidence>
<sequence length="413" mass="45245">MDTLAPLKRVSLDEASKQTDAASSTMSSAQTRVAAPLHQKESLDQSEHTRTAGEAHDALEAGQEKPVRNYRLHQGTNRFCLGGRLMTSGDSLLPLIGSSLVAVLMPALFWAFNGAWLWTELGKGGKASVFVFLALVLFMWASMARTALSDPGILPRDLDPDPPQRYLEPDPDDPDSTGQWIVEVKYVQVPGKGYVASKWCPTCHIYRPPRTSHCRLCDNCVERTDHHCAFLNNCIGRRNYRPFILFLTTAVLAAFYAIAFTLYHIVHALTAPGSTGWRWDTIGALVVAVFAVLFATPLAGLLAYHVRLMWSNRTTIELLRPAALRGGLVDPSTGLPLLVEEGGTDNPWRRSNPLGNVKDALGAPRRGSRKAKEGLGVKWRDWAPREGAREAETAVDMRPDAAGSAVEGQPARV</sequence>
<evidence type="ECO:0000256" key="1">
    <source>
        <dbReference type="ARBA" id="ARBA00004141"/>
    </source>
</evidence>
<reference evidence="13 14" key="1">
    <citation type="journal article" date="2018" name="Front. Microbiol.">
        <title>Prospects for Fungal Bioremediation of Acidic Radioactive Waste Sites: Characterization and Genome Sequence of Rhodotorula taiwanensis MD1149.</title>
        <authorList>
            <person name="Tkavc R."/>
            <person name="Matrosova V.Y."/>
            <person name="Grichenko O.E."/>
            <person name="Gostincar C."/>
            <person name="Volpe R.P."/>
            <person name="Klimenkova P."/>
            <person name="Gaidamakova E.K."/>
            <person name="Zhou C.E."/>
            <person name="Stewart B.J."/>
            <person name="Lyman M.G."/>
            <person name="Malfatti S.A."/>
            <person name="Rubinfeld B."/>
            <person name="Courtot M."/>
            <person name="Singh J."/>
            <person name="Dalgard C.L."/>
            <person name="Hamilton T."/>
            <person name="Frey K.G."/>
            <person name="Gunde-Cimerman N."/>
            <person name="Dugan L."/>
            <person name="Daly M.J."/>
        </authorList>
    </citation>
    <scope>NUCLEOTIDE SEQUENCE [LARGE SCALE GENOMIC DNA]</scope>
    <source>
        <strain evidence="13 14">MD1149</strain>
    </source>
</reference>
<feature type="transmembrane region" description="Helical" evidence="10">
    <location>
        <begin position="282"/>
        <end position="304"/>
    </location>
</feature>
<keyword evidence="6" id="KW-0564">Palmitate</keyword>
<dbReference type="GO" id="GO:0005794">
    <property type="term" value="C:Golgi apparatus"/>
    <property type="evidence" value="ECO:0007669"/>
    <property type="project" value="TreeGrafter"/>
</dbReference>
<dbReference type="GO" id="GO:0005783">
    <property type="term" value="C:endoplasmic reticulum"/>
    <property type="evidence" value="ECO:0007669"/>
    <property type="project" value="TreeGrafter"/>
</dbReference>
<comment type="caution">
    <text evidence="13">The sequence shown here is derived from an EMBL/GenBank/DDBJ whole genome shotgun (WGS) entry which is preliminary data.</text>
</comment>
<evidence type="ECO:0000313" key="14">
    <source>
        <dbReference type="Proteomes" id="UP000237144"/>
    </source>
</evidence>
<dbReference type="PROSITE" id="PS50216">
    <property type="entry name" value="DHHC"/>
    <property type="match status" value="1"/>
</dbReference>
<evidence type="ECO:0000256" key="5">
    <source>
        <dbReference type="ARBA" id="ARBA00023136"/>
    </source>
</evidence>
<feature type="region of interest" description="Disordered" evidence="11">
    <location>
        <begin position="348"/>
        <end position="413"/>
    </location>
</feature>
<feature type="region of interest" description="Disordered" evidence="11">
    <location>
        <begin position="1"/>
        <end position="64"/>
    </location>
</feature>
<evidence type="ECO:0000256" key="9">
    <source>
        <dbReference type="ARBA" id="ARBA00048048"/>
    </source>
</evidence>
<name>A0A2S5BDR7_9BASI</name>
<dbReference type="GO" id="GO:0006612">
    <property type="term" value="P:protein targeting to membrane"/>
    <property type="evidence" value="ECO:0007669"/>
    <property type="project" value="TreeGrafter"/>
</dbReference>
<dbReference type="InterPro" id="IPR001594">
    <property type="entry name" value="Palmitoyltrfase_DHHC"/>
</dbReference>
<dbReference type="Pfam" id="PF01529">
    <property type="entry name" value="DHHC"/>
    <property type="match status" value="1"/>
</dbReference>
<evidence type="ECO:0000256" key="2">
    <source>
        <dbReference type="ARBA" id="ARBA00022679"/>
    </source>
</evidence>
<dbReference type="Proteomes" id="UP000237144">
    <property type="component" value="Unassembled WGS sequence"/>
</dbReference>
<dbReference type="GO" id="GO:0019706">
    <property type="term" value="F:protein-cysteine S-palmitoyltransferase activity"/>
    <property type="evidence" value="ECO:0007669"/>
    <property type="project" value="UniProtKB-EC"/>
</dbReference>
<comment type="catalytic activity">
    <reaction evidence="9 10">
        <text>L-cysteinyl-[protein] + hexadecanoyl-CoA = S-hexadecanoyl-L-cysteinyl-[protein] + CoA</text>
        <dbReference type="Rhea" id="RHEA:36683"/>
        <dbReference type="Rhea" id="RHEA-COMP:10131"/>
        <dbReference type="Rhea" id="RHEA-COMP:11032"/>
        <dbReference type="ChEBI" id="CHEBI:29950"/>
        <dbReference type="ChEBI" id="CHEBI:57287"/>
        <dbReference type="ChEBI" id="CHEBI:57379"/>
        <dbReference type="ChEBI" id="CHEBI:74151"/>
        <dbReference type="EC" id="2.3.1.225"/>
    </reaction>
</comment>
<evidence type="ECO:0000256" key="3">
    <source>
        <dbReference type="ARBA" id="ARBA00022692"/>
    </source>
</evidence>
<keyword evidence="3 10" id="KW-0812">Transmembrane</keyword>